<protein>
    <submittedName>
        <fullName evidence="4">Alpha/beta fold hydrolase</fullName>
    </submittedName>
</protein>
<keyword evidence="4" id="KW-0378">Hydrolase</keyword>
<evidence type="ECO:0000313" key="3">
    <source>
        <dbReference type="EMBL" id="AZG36714.1"/>
    </source>
</evidence>
<keyword evidence="1" id="KW-0812">Transmembrane</keyword>
<keyword evidence="1" id="KW-1133">Transmembrane helix</keyword>
<accession>A0A3N4ECD5</accession>
<reference evidence="6" key="2">
    <citation type="submission" date="2018-11" db="EMBL/GenBank/DDBJ databases">
        <title>Shewanella sp. R106.</title>
        <authorList>
            <person name="Hwang Y.J."/>
            <person name="Hwang C.Y."/>
        </authorList>
    </citation>
    <scope>NUCLEOTIDE SEQUENCE [LARGE SCALE GENOMIC DNA]</scope>
    <source>
        <strain evidence="6">R106</strain>
    </source>
</reference>
<evidence type="ECO:0000256" key="1">
    <source>
        <dbReference type="SAM" id="Phobius"/>
    </source>
</evidence>
<dbReference type="OrthoDB" id="8476759at2"/>
<evidence type="ECO:0000313" key="5">
    <source>
        <dbReference type="Proteomes" id="UP000273778"/>
    </source>
</evidence>
<feature type="domain" description="AB hydrolase-1" evidence="2">
    <location>
        <begin position="125"/>
        <end position="260"/>
    </location>
</feature>
<dbReference type="AlphaFoldDB" id="A0A3N4ECD5"/>
<reference evidence="3 5" key="1">
    <citation type="submission" date="2018-11" db="EMBL/GenBank/DDBJ databases">
        <title>Shewanella sp. M2.</title>
        <authorList>
            <person name="Hwang Y.J."/>
            <person name="Hwang C.Y."/>
        </authorList>
    </citation>
    <scope>NUCLEOTIDE SEQUENCE [LARGE SCALE GENOMIC DNA]</scope>
    <source>
        <strain evidence="3 5">M2</strain>
    </source>
</reference>
<dbReference type="Gene3D" id="3.40.50.1820">
    <property type="entry name" value="alpha/beta hydrolase"/>
    <property type="match status" value="1"/>
</dbReference>
<dbReference type="InterPro" id="IPR051044">
    <property type="entry name" value="MAG_DAG_Lipase"/>
</dbReference>
<dbReference type="EMBL" id="RKKB01000001">
    <property type="protein sequence ID" value="RPA34567.1"/>
    <property type="molecule type" value="Genomic_DNA"/>
</dbReference>
<evidence type="ECO:0000313" key="4">
    <source>
        <dbReference type="EMBL" id="RPA34567.1"/>
    </source>
</evidence>
<dbReference type="GO" id="GO:0016787">
    <property type="term" value="F:hydrolase activity"/>
    <property type="evidence" value="ECO:0007669"/>
    <property type="project" value="UniProtKB-KW"/>
</dbReference>
<dbReference type="EMBL" id="CP034073">
    <property type="protein sequence ID" value="AZG36714.1"/>
    <property type="molecule type" value="Genomic_DNA"/>
</dbReference>
<dbReference type="InterPro" id="IPR000073">
    <property type="entry name" value="AB_hydrolase_1"/>
</dbReference>
<dbReference type="PANTHER" id="PTHR11614">
    <property type="entry name" value="PHOSPHOLIPASE-RELATED"/>
    <property type="match status" value="1"/>
</dbReference>
<keyword evidence="5" id="KW-1185">Reference proteome</keyword>
<evidence type="ECO:0000313" key="6">
    <source>
        <dbReference type="Proteomes" id="UP000278855"/>
    </source>
</evidence>
<dbReference type="KEGG" id="spsr:EGC80_18850"/>
<dbReference type="Pfam" id="PF12697">
    <property type="entry name" value="Abhydrolase_6"/>
    <property type="match status" value="1"/>
</dbReference>
<sequence length="500" mass="56571">MRAIVIGSTKHFLFAAFYAALGIALALIIAAVWMLNARPNLSLWHTTHLTSEYHQQSGLTDFNQYLLLEDKLFAEVEQQVYRQYQPEIASPINRYERHSLSDPRLWQQNWNRSFEWKNPQAEFGLLLLHGMSDSPYMMSHLAQHYKQQAYVLGLRLPGHGTIPSGLTDITWPDLAGAVSLAVAHLSTQLPGKPIYVVGFSTGAALALNHELENISLDKSTSFDGMIMLSPAIGLTPIAAGAYWQAKLGKLLGQDKLYWNSIQTEYDPFKYQSFAVNAGDVVYQLTQRNQTLLESLSVQQLDAIPAMLTFQSVVDDTVSSLAVVDLLYQRLPANKNHQLVLFDVNRTRSNNQLLFQDPLASFAPFWLSKPLPYRLSLLENDPQRDHHVQVRELADKSITNDVLALNLTWPKDVFSLSHVALNFPIEDTLYGPQSGNNPDKIQIGRAIYQGERGIFSMTADDMLRQKWNPFYPYMMTRIDAFTQGHQSESSLDNKPLKFSQK</sequence>
<keyword evidence="1" id="KW-0472">Membrane</keyword>
<gene>
    <name evidence="4" type="ORF">EGC77_02505</name>
    <name evidence="3" type="ORF">EGC80_18850</name>
</gene>
<proteinExistence type="predicted"/>
<dbReference type="SUPFAM" id="SSF53474">
    <property type="entry name" value="alpha/beta-Hydrolases"/>
    <property type="match status" value="1"/>
</dbReference>
<evidence type="ECO:0000259" key="2">
    <source>
        <dbReference type="Pfam" id="PF12697"/>
    </source>
</evidence>
<dbReference type="Proteomes" id="UP000273778">
    <property type="component" value="Chromosome"/>
</dbReference>
<organism evidence="4 6">
    <name type="scientific">Shewanella psychromarinicola</name>
    <dbReference type="NCBI Taxonomy" id="2487742"/>
    <lineage>
        <taxon>Bacteria</taxon>
        <taxon>Pseudomonadati</taxon>
        <taxon>Pseudomonadota</taxon>
        <taxon>Gammaproteobacteria</taxon>
        <taxon>Alteromonadales</taxon>
        <taxon>Shewanellaceae</taxon>
        <taxon>Shewanella</taxon>
    </lineage>
</organism>
<name>A0A3N4ECD5_9GAMM</name>
<dbReference type="Proteomes" id="UP000278855">
    <property type="component" value="Unassembled WGS sequence"/>
</dbReference>
<dbReference type="InterPro" id="IPR029058">
    <property type="entry name" value="AB_hydrolase_fold"/>
</dbReference>
<dbReference type="RefSeq" id="WP_124011747.1">
    <property type="nucleotide sequence ID" value="NZ_CP034073.1"/>
</dbReference>
<feature type="transmembrane region" description="Helical" evidence="1">
    <location>
        <begin position="12"/>
        <end position="35"/>
    </location>
</feature>
<reference evidence="4" key="3">
    <citation type="submission" date="2018-11" db="EMBL/GenBank/DDBJ databases">
        <authorList>
            <person name="Hwang Y.J."/>
            <person name="Hwang C.Y."/>
        </authorList>
    </citation>
    <scope>NUCLEOTIDE SEQUENCE</scope>
    <source>
        <strain evidence="4">R106</strain>
    </source>
</reference>